<sequence>MDRARAVKPNILNRYERDEAGNRIIDIAADRVEDLYDDFDRCSPYARRDLDEGLVDYLIASARELAGVPIAIRFTWAAPAEEAKLTRIRHSLDAYFRYLAEKERLQIAVMLRRSAIFFATGLAILFASVWVNRALGPEPSIVGNVLGEGLTLVAWISLWEALATCLVEWPPYRRNVHLYRRLAGVPLIFRSEPAQA</sequence>
<name>A0A1I4ZAB7_9GAMM</name>
<dbReference type="EMBL" id="FOVF01000024">
    <property type="protein sequence ID" value="SFN47215.1"/>
    <property type="molecule type" value="Genomic_DNA"/>
</dbReference>
<feature type="transmembrane region" description="Helical" evidence="1">
    <location>
        <begin position="114"/>
        <end position="132"/>
    </location>
</feature>
<dbReference type="Proteomes" id="UP000198575">
    <property type="component" value="Unassembled WGS sequence"/>
</dbReference>
<protein>
    <submittedName>
        <fullName evidence="2">Uncharacterized protein</fullName>
    </submittedName>
</protein>
<dbReference type="AlphaFoldDB" id="A0A1I4ZAB7"/>
<keyword evidence="1" id="KW-1133">Transmembrane helix</keyword>
<keyword evidence="3" id="KW-1185">Reference proteome</keyword>
<accession>A0A1I4ZAB7</accession>
<proteinExistence type="predicted"/>
<keyword evidence="1" id="KW-0812">Transmembrane</keyword>
<reference evidence="2 3" key="1">
    <citation type="submission" date="2016-10" db="EMBL/GenBank/DDBJ databases">
        <authorList>
            <person name="de Groot N.N."/>
        </authorList>
    </citation>
    <scope>NUCLEOTIDE SEQUENCE [LARGE SCALE GENOMIC DNA]</scope>
    <source>
        <strain evidence="2 3">CGMCC 1.7659</strain>
    </source>
</reference>
<evidence type="ECO:0000313" key="3">
    <source>
        <dbReference type="Proteomes" id="UP000198575"/>
    </source>
</evidence>
<evidence type="ECO:0000313" key="2">
    <source>
        <dbReference type="EMBL" id="SFN47215.1"/>
    </source>
</evidence>
<keyword evidence="1" id="KW-0472">Membrane</keyword>
<gene>
    <name evidence="2" type="ORF">SAMN05216289_12419</name>
</gene>
<feature type="transmembrane region" description="Helical" evidence="1">
    <location>
        <begin position="152"/>
        <end position="172"/>
    </location>
</feature>
<evidence type="ECO:0000256" key="1">
    <source>
        <dbReference type="SAM" id="Phobius"/>
    </source>
</evidence>
<organism evidence="2 3">
    <name type="scientific">Dokdonella immobilis</name>
    <dbReference type="NCBI Taxonomy" id="578942"/>
    <lineage>
        <taxon>Bacteria</taxon>
        <taxon>Pseudomonadati</taxon>
        <taxon>Pseudomonadota</taxon>
        <taxon>Gammaproteobacteria</taxon>
        <taxon>Lysobacterales</taxon>
        <taxon>Rhodanobacteraceae</taxon>
        <taxon>Dokdonella</taxon>
    </lineage>
</organism>